<sequence length="51" mass="6172">MFITRITTQKNNRNRYNVYIEEKGREKYAFSVDEHTLVNFQLQKGERFNGS</sequence>
<accession>A0ABY9JTF8</accession>
<dbReference type="Gene3D" id="1.10.10.10">
    <property type="entry name" value="Winged helix-like DNA-binding domain superfamily/Winged helix DNA-binding domain"/>
    <property type="match status" value="1"/>
</dbReference>
<protein>
    <submittedName>
        <fullName evidence="1">Uncharacterized protein</fullName>
    </submittedName>
</protein>
<gene>
    <name evidence="1" type="ORF">LC087_18640</name>
</gene>
<dbReference type="EMBL" id="CP129013">
    <property type="protein sequence ID" value="WLR42669.1"/>
    <property type="molecule type" value="Genomic_DNA"/>
</dbReference>
<evidence type="ECO:0000313" key="1">
    <source>
        <dbReference type="EMBL" id="WLR42669.1"/>
    </source>
</evidence>
<organism evidence="1 2">
    <name type="scientific">Bacillus carboniphilus</name>
    <dbReference type="NCBI Taxonomy" id="86663"/>
    <lineage>
        <taxon>Bacteria</taxon>
        <taxon>Bacillati</taxon>
        <taxon>Bacillota</taxon>
        <taxon>Bacilli</taxon>
        <taxon>Bacillales</taxon>
        <taxon>Bacillaceae</taxon>
        <taxon>Bacillus</taxon>
    </lineage>
</organism>
<name>A0ABY9JTF8_9BACI</name>
<evidence type="ECO:0000313" key="2">
    <source>
        <dbReference type="Proteomes" id="UP001197974"/>
    </source>
</evidence>
<reference evidence="1 2" key="1">
    <citation type="submission" date="2023-06" db="EMBL/GenBank/DDBJ databases">
        <title>Five Gram-positive bacteria isolated from mangrove sediments in Shenzhen, Guangdong, China.</title>
        <authorList>
            <person name="Yu S."/>
            <person name="Zheng W."/>
            <person name="Huang Y."/>
        </authorList>
    </citation>
    <scope>NUCLEOTIDE SEQUENCE [LARGE SCALE GENOMIC DNA]</scope>
    <source>
        <strain evidence="1 2">SaN35-3</strain>
    </source>
</reference>
<proteinExistence type="predicted"/>
<dbReference type="InterPro" id="IPR036388">
    <property type="entry name" value="WH-like_DNA-bd_sf"/>
</dbReference>
<dbReference type="Proteomes" id="UP001197974">
    <property type="component" value="Chromosome"/>
</dbReference>
<dbReference type="RefSeq" id="WP_306019790.1">
    <property type="nucleotide sequence ID" value="NZ_CP129013.1"/>
</dbReference>
<keyword evidence="2" id="KW-1185">Reference proteome</keyword>